<accession>A0A399R9L8</accession>
<keyword evidence="2" id="KW-0472">Membrane</keyword>
<evidence type="ECO:0000313" key="4">
    <source>
        <dbReference type="Proteomes" id="UP000266385"/>
    </source>
</evidence>
<reference evidence="3 4" key="1">
    <citation type="submission" date="2018-08" db="EMBL/GenBank/DDBJ databases">
        <title>Henriciella mobilis sp. nov., isolated from seawater.</title>
        <authorList>
            <person name="Cheng H."/>
            <person name="Wu Y.-H."/>
            <person name="Xu X.-W."/>
            <person name="Guo L.-L."/>
        </authorList>
    </citation>
    <scope>NUCLEOTIDE SEQUENCE [LARGE SCALE GENOMIC DNA]</scope>
    <source>
        <strain evidence="3 4">JN25</strain>
    </source>
</reference>
<proteinExistence type="predicted"/>
<dbReference type="EMBL" id="QWFX01000013">
    <property type="protein sequence ID" value="RIJ28120.1"/>
    <property type="molecule type" value="Genomic_DNA"/>
</dbReference>
<evidence type="ECO:0000256" key="2">
    <source>
        <dbReference type="SAM" id="Phobius"/>
    </source>
</evidence>
<dbReference type="Proteomes" id="UP000266385">
    <property type="component" value="Unassembled WGS sequence"/>
</dbReference>
<feature type="region of interest" description="Disordered" evidence="1">
    <location>
        <begin position="1"/>
        <end position="29"/>
    </location>
</feature>
<sequence length="122" mass="13138">MSGAAAPEEPVVTTVDRGAAASSRPGKPPKRPVLQRLFGISLWGAFKLVVTCVLVGFFLLALEFDPVADDVNVVGALGELLRNLFGAAVWAAKNFWKPLLAGASIVLPLWVLWRLVSLPFRK</sequence>
<evidence type="ECO:0000256" key="1">
    <source>
        <dbReference type="SAM" id="MobiDB-lite"/>
    </source>
</evidence>
<evidence type="ECO:0000313" key="3">
    <source>
        <dbReference type="EMBL" id="RIJ28120.1"/>
    </source>
</evidence>
<comment type="caution">
    <text evidence="3">The sequence shown here is derived from an EMBL/GenBank/DDBJ whole genome shotgun (WGS) entry which is preliminary data.</text>
</comment>
<feature type="transmembrane region" description="Helical" evidence="2">
    <location>
        <begin position="95"/>
        <end position="116"/>
    </location>
</feature>
<dbReference type="AlphaFoldDB" id="A0A399R9L8"/>
<keyword evidence="4" id="KW-1185">Reference proteome</keyword>
<name>A0A399R9L8_9PROT</name>
<dbReference type="OrthoDB" id="7620099at2"/>
<gene>
    <name evidence="3" type="ORF">D1223_11950</name>
</gene>
<keyword evidence="2" id="KW-0812">Transmembrane</keyword>
<dbReference type="RefSeq" id="WP_119376655.1">
    <property type="nucleotide sequence ID" value="NZ_QWFX01000013.1"/>
</dbReference>
<protein>
    <submittedName>
        <fullName evidence="3">Uncharacterized protein</fullName>
    </submittedName>
</protein>
<feature type="transmembrane region" description="Helical" evidence="2">
    <location>
        <begin position="37"/>
        <end position="62"/>
    </location>
</feature>
<organism evidence="3 4">
    <name type="scientific">Henriciella mobilis</name>
    <dbReference type="NCBI Taxonomy" id="2305467"/>
    <lineage>
        <taxon>Bacteria</taxon>
        <taxon>Pseudomonadati</taxon>
        <taxon>Pseudomonadota</taxon>
        <taxon>Alphaproteobacteria</taxon>
        <taxon>Hyphomonadales</taxon>
        <taxon>Hyphomonadaceae</taxon>
        <taxon>Henriciella</taxon>
    </lineage>
</organism>
<keyword evidence="2" id="KW-1133">Transmembrane helix</keyword>